<evidence type="ECO:0008006" key="3">
    <source>
        <dbReference type="Google" id="ProtNLM"/>
    </source>
</evidence>
<evidence type="ECO:0000313" key="2">
    <source>
        <dbReference type="Proteomes" id="UP000264589"/>
    </source>
</evidence>
<keyword evidence="2" id="KW-1185">Reference proteome</keyword>
<dbReference type="SUPFAM" id="SSF53335">
    <property type="entry name" value="S-adenosyl-L-methionine-dependent methyltransferases"/>
    <property type="match status" value="1"/>
</dbReference>
<name>A0A371RK22_9PROT</name>
<organism evidence="1 2">
    <name type="scientific">Parvularcula marina</name>
    <dbReference type="NCBI Taxonomy" id="2292771"/>
    <lineage>
        <taxon>Bacteria</taxon>
        <taxon>Pseudomonadati</taxon>
        <taxon>Pseudomonadota</taxon>
        <taxon>Alphaproteobacteria</taxon>
        <taxon>Parvularculales</taxon>
        <taxon>Parvularculaceae</taxon>
        <taxon>Parvularcula</taxon>
    </lineage>
</organism>
<dbReference type="Gene3D" id="3.40.50.150">
    <property type="entry name" value="Vaccinia Virus protein VP39"/>
    <property type="match status" value="1"/>
</dbReference>
<dbReference type="Proteomes" id="UP000264589">
    <property type="component" value="Unassembled WGS sequence"/>
</dbReference>
<evidence type="ECO:0000313" key="1">
    <source>
        <dbReference type="EMBL" id="RFB05805.1"/>
    </source>
</evidence>
<reference evidence="1 2" key="1">
    <citation type="submission" date="2018-08" db="EMBL/GenBank/DDBJ databases">
        <title>Parvularcula sp. SM1705, isolated from surface water of the South Sea China.</title>
        <authorList>
            <person name="Sun L."/>
        </authorList>
    </citation>
    <scope>NUCLEOTIDE SEQUENCE [LARGE SCALE GENOMIC DNA]</scope>
    <source>
        <strain evidence="1 2">SM1705</strain>
    </source>
</reference>
<proteinExistence type="predicted"/>
<dbReference type="EMBL" id="QUQO01000001">
    <property type="protein sequence ID" value="RFB05805.1"/>
    <property type="molecule type" value="Genomic_DNA"/>
</dbReference>
<gene>
    <name evidence="1" type="ORF">DX908_11315</name>
</gene>
<protein>
    <recommendedName>
        <fullName evidence="3">Class I SAM-dependent methyltransferase</fullName>
    </recommendedName>
</protein>
<dbReference type="InterPro" id="IPR029063">
    <property type="entry name" value="SAM-dependent_MTases_sf"/>
</dbReference>
<dbReference type="InParanoid" id="A0A371RK22"/>
<accession>A0A371RK22</accession>
<comment type="caution">
    <text evidence="1">The sequence shown here is derived from an EMBL/GenBank/DDBJ whole genome shotgun (WGS) entry which is preliminary data.</text>
</comment>
<dbReference type="AlphaFoldDB" id="A0A371RK22"/>
<sequence length="477" mass="53601">MMTKHYTELTGALGDKIQFGPPMHSAEDFFNKAVPVVSINGVTYELRSIGTLGFTLVGPLPEVVNEDDDPLTAVFTQSGREIFETRILKPTPIDDQVINCRCFDRAITLEKLGHANAAAVAAARVRAPKIAPMDIPTEYKVFCADTLDIMATLRRQVEEEISPFEQELTAEERHELDKQMEEAVADQWLPFLERANSLVLPFKHDVEMRTRMKRYTENVVTGEMCKGALQHRCYYKPLGYPGDFEIMNAFYDNVPRGENAYTRLVDMLGLIAGRPVAKRMHYLTAELERMVATSDRRHHHVMSVGAGPAREFKRFFERAGKIDNGFSITLVDPETRALECAIGNIYSSVKHGVSSIMVSGMNTSFTEMLRPKSTFRHLPPQDFIYSAGLTDYLNTKLTKSMVSKLYDLVRPGGTVLIGNVNDAPNGMYWSAEYAVDWSMFFRNMAEMEEIADGLPGNPEITADESGSYFMLKLTKPA</sequence>